<evidence type="ECO:0000313" key="3">
    <source>
        <dbReference type="Proteomes" id="UP000270296"/>
    </source>
</evidence>
<dbReference type="EMBL" id="UZAM01000444">
    <property type="protein sequence ID" value="VDO81189.1"/>
    <property type="molecule type" value="Genomic_DNA"/>
</dbReference>
<accession>A0A183I9E4</accession>
<evidence type="ECO:0000313" key="4">
    <source>
        <dbReference type="WBParaSite" id="SBAD_0000025201-mRNA-1"/>
    </source>
</evidence>
<protein>
    <submittedName>
        <fullName evidence="4">Ski_Sno domain-containing protein</fullName>
    </submittedName>
</protein>
<dbReference type="AlphaFoldDB" id="A0A183I9E4"/>
<feature type="compositionally biased region" description="Basic and acidic residues" evidence="1">
    <location>
        <begin position="35"/>
        <end position="49"/>
    </location>
</feature>
<sequence>MKVGRGQKFTFVVNLNDLPNRYWPKNELYSNSLERHEKKNLSSDQKGQKADGQSKGPEYVDEVNASQTLRNRFASSKAEGNECSDFNGSFESRGQTVLSTLASSALHDASAADDNQQDAGKGTTENYCNGEDITVYHTGKFENAGVVISPDTGLLANSAARISDKDLDASKLSAVQTDSSSPTLNYEEDSLETKPSFERKLESKSTNESSTERYVSVVKTMIGADQSPEQHAPAVNHEVHMYTVSSTDKIPETTGLIPELPEDMAQAVVKKPSILEVLGANTTQEAVLKMDTLEAVSDVMRRAGLESSNLIFGNSVSRLDV</sequence>
<reference evidence="2 3" key="2">
    <citation type="submission" date="2018-11" db="EMBL/GenBank/DDBJ databases">
        <authorList>
            <consortium name="Pathogen Informatics"/>
        </authorList>
    </citation>
    <scope>NUCLEOTIDE SEQUENCE [LARGE SCALE GENOMIC DNA]</scope>
</reference>
<feature type="region of interest" description="Disordered" evidence="1">
    <location>
        <begin position="169"/>
        <end position="209"/>
    </location>
</feature>
<evidence type="ECO:0000313" key="2">
    <source>
        <dbReference type="EMBL" id="VDO81189.1"/>
    </source>
</evidence>
<dbReference type="OrthoDB" id="5920756at2759"/>
<dbReference type="Proteomes" id="UP000270296">
    <property type="component" value="Unassembled WGS sequence"/>
</dbReference>
<evidence type="ECO:0000256" key="1">
    <source>
        <dbReference type="SAM" id="MobiDB-lite"/>
    </source>
</evidence>
<feature type="region of interest" description="Disordered" evidence="1">
    <location>
        <begin position="35"/>
        <end position="59"/>
    </location>
</feature>
<dbReference type="WBParaSite" id="SBAD_0000025201-mRNA-1">
    <property type="protein sequence ID" value="SBAD_0000025201-mRNA-1"/>
    <property type="gene ID" value="SBAD_0000025201"/>
</dbReference>
<gene>
    <name evidence="2" type="ORF">SBAD_LOCUS238</name>
</gene>
<organism evidence="4">
    <name type="scientific">Soboliphyme baturini</name>
    <dbReference type="NCBI Taxonomy" id="241478"/>
    <lineage>
        <taxon>Eukaryota</taxon>
        <taxon>Metazoa</taxon>
        <taxon>Ecdysozoa</taxon>
        <taxon>Nematoda</taxon>
        <taxon>Enoplea</taxon>
        <taxon>Dorylaimia</taxon>
        <taxon>Dioctophymatida</taxon>
        <taxon>Dioctophymatoidea</taxon>
        <taxon>Soboliphymatidae</taxon>
        <taxon>Soboliphyme</taxon>
    </lineage>
</organism>
<feature type="compositionally biased region" description="Polar residues" evidence="1">
    <location>
        <begin position="173"/>
        <end position="184"/>
    </location>
</feature>
<reference evidence="4" key="1">
    <citation type="submission" date="2016-06" db="UniProtKB">
        <authorList>
            <consortium name="WormBaseParasite"/>
        </authorList>
    </citation>
    <scope>IDENTIFICATION</scope>
</reference>
<proteinExistence type="predicted"/>
<keyword evidence="3" id="KW-1185">Reference proteome</keyword>
<name>A0A183I9E4_9BILA</name>
<feature type="compositionally biased region" description="Basic and acidic residues" evidence="1">
    <location>
        <begin position="191"/>
        <end position="205"/>
    </location>
</feature>